<dbReference type="AlphaFoldDB" id="A0A8J4SKZ0"/>
<sequence>MIVPYYIANVLIRFITLVATRVAIIHSLTSPDQWRHGRLEYNPADSTSRGMHNHTGIESWLSGPAFLKQPDTAWLKTFATVGEPIGVEMKRPSAQMNAIIVNEICVLDARSFELT</sequence>
<name>A0A8J4SKZ0_9TREM</name>
<evidence type="ECO:0000313" key="1">
    <source>
        <dbReference type="EMBL" id="KAF5395852.1"/>
    </source>
</evidence>
<comment type="caution">
    <text evidence="1">The sequence shown here is derived from an EMBL/GenBank/DDBJ whole genome shotgun (WGS) entry which is preliminary data.</text>
</comment>
<organism evidence="1 2">
    <name type="scientific">Paragonimus heterotremus</name>
    <dbReference type="NCBI Taxonomy" id="100268"/>
    <lineage>
        <taxon>Eukaryota</taxon>
        <taxon>Metazoa</taxon>
        <taxon>Spiralia</taxon>
        <taxon>Lophotrochozoa</taxon>
        <taxon>Platyhelminthes</taxon>
        <taxon>Trematoda</taxon>
        <taxon>Digenea</taxon>
        <taxon>Plagiorchiida</taxon>
        <taxon>Troglotremata</taxon>
        <taxon>Troglotrematidae</taxon>
        <taxon>Paragonimus</taxon>
    </lineage>
</organism>
<proteinExistence type="predicted"/>
<protein>
    <submittedName>
        <fullName evidence="1">Uncharacterized protein</fullName>
    </submittedName>
</protein>
<dbReference type="PANTHER" id="PTHR47331">
    <property type="entry name" value="PHD-TYPE DOMAIN-CONTAINING PROTEIN"/>
    <property type="match status" value="1"/>
</dbReference>
<dbReference type="PANTHER" id="PTHR47331:SF1">
    <property type="entry name" value="GAG-LIKE PROTEIN"/>
    <property type="match status" value="1"/>
</dbReference>
<dbReference type="Proteomes" id="UP000748531">
    <property type="component" value="Unassembled WGS sequence"/>
</dbReference>
<keyword evidence="2" id="KW-1185">Reference proteome</keyword>
<evidence type="ECO:0000313" key="2">
    <source>
        <dbReference type="Proteomes" id="UP000748531"/>
    </source>
</evidence>
<accession>A0A8J4SKZ0</accession>
<reference evidence="1" key="1">
    <citation type="submission" date="2019-05" db="EMBL/GenBank/DDBJ databases">
        <title>Annotation for the trematode Paragonimus heterotremus.</title>
        <authorList>
            <person name="Choi Y.-J."/>
        </authorList>
    </citation>
    <scope>NUCLEOTIDE SEQUENCE</scope>
    <source>
        <strain evidence="1">LC</strain>
    </source>
</reference>
<dbReference type="EMBL" id="LUCH01010100">
    <property type="protein sequence ID" value="KAF5395852.1"/>
    <property type="molecule type" value="Genomic_DNA"/>
</dbReference>
<gene>
    <name evidence="1" type="ORF">PHET_11432</name>
</gene>
<dbReference type="OrthoDB" id="5985080at2759"/>